<dbReference type="OrthoDB" id="9803287at2"/>
<protein>
    <recommendedName>
        <fullName evidence="3">Thioesterase</fullName>
    </recommendedName>
</protein>
<dbReference type="InterPro" id="IPR029069">
    <property type="entry name" value="HotDog_dom_sf"/>
</dbReference>
<dbReference type="Pfam" id="PF13279">
    <property type="entry name" value="4HBT_2"/>
    <property type="match status" value="1"/>
</dbReference>
<sequence length="290" mass="32054">MSGDAVYWRGVFNQWQRGLGGHVNIQHYANAIEEARRAHAFELGHDPIEMRAKGLAVRPLKERIDFRRELAPGDAAFIEGAGGLDIDGETTLAGRMLRPHDDAPVMRFETSWAIHDVDRRVSVDGTTPDLPPVEAEARLRPIPEPWTPAHPPEHALLAWRGTVEVRDCDEHELQSPRAIFDIVTRALWAVQVPLGGHRREMGQRGAAGAMTAVQVRHGRPARMGDLLSVRVATLGFGETSVRFGQIIADETDGEIVARVEYVMSFFDRASGRRSPPDAAAMEGFRALLAL</sequence>
<keyword evidence="2" id="KW-1185">Reference proteome</keyword>
<evidence type="ECO:0000313" key="2">
    <source>
        <dbReference type="Proteomes" id="UP000229498"/>
    </source>
</evidence>
<evidence type="ECO:0008006" key="3">
    <source>
        <dbReference type="Google" id="ProtNLM"/>
    </source>
</evidence>
<evidence type="ECO:0000313" key="1">
    <source>
        <dbReference type="EMBL" id="PJK30773.1"/>
    </source>
</evidence>
<reference evidence="1 2" key="1">
    <citation type="submission" date="2017-11" db="EMBL/GenBank/DDBJ databases">
        <title>Draft genome sequence of Rhizobiales bacterium SY3-13.</title>
        <authorList>
            <person name="Sun C."/>
        </authorList>
    </citation>
    <scope>NUCLEOTIDE SEQUENCE [LARGE SCALE GENOMIC DNA]</scope>
    <source>
        <strain evidence="1 2">SY3-13</strain>
    </source>
</reference>
<accession>A0A2M9G4Y2</accession>
<name>A0A2M9G4Y2_9PROT</name>
<dbReference type="RefSeq" id="WP_109794245.1">
    <property type="nucleotide sequence ID" value="NZ_PHIG01000018.1"/>
</dbReference>
<dbReference type="AlphaFoldDB" id="A0A2M9G4Y2"/>
<comment type="caution">
    <text evidence="1">The sequence shown here is derived from an EMBL/GenBank/DDBJ whole genome shotgun (WGS) entry which is preliminary data.</text>
</comment>
<gene>
    <name evidence="1" type="ORF">CVT23_05235</name>
</gene>
<dbReference type="Proteomes" id="UP000229498">
    <property type="component" value="Unassembled WGS sequence"/>
</dbReference>
<dbReference type="Gene3D" id="3.10.129.10">
    <property type="entry name" value="Hotdog Thioesterase"/>
    <property type="match status" value="2"/>
</dbReference>
<organism evidence="1 2">
    <name type="scientific">Minwuia thermotolerans</name>
    <dbReference type="NCBI Taxonomy" id="2056226"/>
    <lineage>
        <taxon>Bacteria</taxon>
        <taxon>Pseudomonadati</taxon>
        <taxon>Pseudomonadota</taxon>
        <taxon>Alphaproteobacteria</taxon>
        <taxon>Minwuiales</taxon>
        <taxon>Minwuiaceae</taxon>
        <taxon>Minwuia</taxon>
    </lineage>
</organism>
<proteinExistence type="predicted"/>
<dbReference type="EMBL" id="PHIG01000018">
    <property type="protein sequence ID" value="PJK30773.1"/>
    <property type="molecule type" value="Genomic_DNA"/>
</dbReference>
<dbReference type="SUPFAM" id="SSF54637">
    <property type="entry name" value="Thioesterase/thiol ester dehydrase-isomerase"/>
    <property type="match status" value="2"/>
</dbReference>